<protein>
    <recommendedName>
        <fullName evidence="2">DUF3108 domain-containing protein</fullName>
    </recommendedName>
</protein>
<dbReference type="Proteomes" id="UP000199072">
    <property type="component" value="Unassembled WGS sequence"/>
</dbReference>
<keyword evidence="4" id="KW-1185">Reference proteome</keyword>
<dbReference type="InterPro" id="IPR049279">
    <property type="entry name" value="DUF3108-like"/>
</dbReference>
<evidence type="ECO:0000256" key="1">
    <source>
        <dbReference type="SAM" id="SignalP"/>
    </source>
</evidence>
<feature type="signal peptide" evidence="1">
    <location>
        <begin position="1"/>
        <end position="33"/>
    </location>
</feature>
<reference evidence="3 4" key="1">
    <citation type="submission" date="2016-10" db="EMBL/GenBank/DDBJ databases">
        <authorList>
            <person name="de Groot N.N."/>
        </authorList>
    </citation>
    <scope>NUCLEOTIDE SEQUENCE [LARGE SCALE GENOMIC DNA]</scope>
    <source>
        <strain evidence="3 4">47C3B</strain>
    </source>
</reference>
<dbReference type="Gene3D" id="2.40.360.20">
    <property type="match status" value="1"/>
</dbReference>
<feature type="chain" id="PRO_5011689384" description="DUF3108 domain-containing protein" evidence="1">
    <location>
        <begin position="34"/>
        <end position="243"/>
    </location>
</feature>
<evidence type="ECO:0000313" key="3">
    <source>
        <dbReference type="EMBL" id="SDD60805.1"/>
    </source>
</evidence>
<dbReference type="STRING" id="1391627.SAMN05216464_10253"/>
<feature type="domain" description="DUF3108" evidence="2">
    <location>
        <begin position="44"/>
        <end position="239"/>
    </location>
</feature>
<evidence type="ECO:0000313" key="4">
    <source>
        <dbReference type="Proteomes" id="UP000199072"/>
    </source>
</evidence>
<gene>
    <name evidence="3" type="ORF">SAMN05216464_10253</name>
</gene>
<dbReference type="Pfam" id="PF21347">
    <property type="entry name" value="DUF3108_like"/>
    <property type="match status" value="1"/>
</dbReference>
<dbReference type="EMBL" id="FNAI01000002">
    <property type="protein sequence ID" value="SDD60805.1"/>
    <property type="molecule type" value="Genomic_DNA"/>
</dbReference>
<proteinExistence type="predicted"/>
<keyword evidence="1" id="KW-0732">Signal</keyword>
<name>A0A1G6W6Z1_9SPHI</name>
<organism evidence="3 4">
    <name type="scientific">Mucilaginibacter pineti</name>
    <dbReference type="NCBI Taxonomy" id="1391627"/>
    <lineage>
        <taxon>Bacteria</taxon>
        <taxon>Pseudomonadati</taxon>
        <taxon>Bacteroidota</taxon>
        <taxon>Sphingobacteriia</taxon>
        <taxon>Sphingobacteriales</taxon>
        <taxon>Sphingobacteriaceae</taxon>
        <taxon>Mucilaginibacter</taxon>
    </lineage>
</organism>
<sequence length="243" mass="26275">MIFEVLKPQNQMAMKKIMLTIIPLLIAVQLASAQNCSQFINALNGKKLTYSNQDAKGKEQGKLIYTTTKKDAATITVHSEVSGKDGKTIGGGDSEIMCDGGIIKIDMKAFIPAASMKQYGNMQMSGEAKYLTYPVNLTVGQTLEDGSVTINMGSGGAQISAMQMDIVNRKVEAAEPVSTSAGSFDCLKITYDATIKVKTMGIGIPFHMKVIEWYAPKIGRFVKSETHNKSDKLMGSTVLESIN</sequence>
<evidence type="ECO:0000259" key="2">
    <source>
        <dbReference type="Pfam" id="PF21347"/>
    </source>
</evidence>
<accession>A0A1G6W6Z1</accession>
<dbReference type="AlphaFoldDB" id="A0A1G6W6Z1"/>